<proteinExistence type="predicted"/>
<protein>
    <submittedName>
        <fullName evidence="1">Uncharacterized protein</fullName>
    </submittedName>
</protein>
<accession>A0A0A9CGY7</accession>
<reference evidence="1" key="2">
    <citation type="journal article" date="2015" name="Data Brief">
        <title>Shoot transcriptome of the giant reed, Arundo donax.</title>
        <authorList>
            <person name="Barrero R.A."/>
            <person name="Guerrero F.D."/>
            <person name="Moolhuijzen P."/>
            <person name="Goolsby J.A."/>
            <person name="Tidwell J."/>
            <person name="Bellgard S.E."/>
            <person name="Bellgard M.I."/>
        </authorList>
    </citation>
    <scope>NUCLEOTIDE SEQUENCE</scope>
    <source>
        <tissue evidence="1">Shoot tissue taken approximately 20 cm above the soil surface</tissue>
    </source>
</reference>
<reference evidence="1" key="1">
    <citation type="submission" date="2014-09" db="EMBL/GenBank/DDBJ databases">
        <authorList>
            <person name="Magalhaes I.L.F."/>
            <person name="Oliveira U."/>
            <person name="Santos F.R."/>
            <person name="Vidigal T.H.D.A."/>
            <person name="Brescovit A.D."/>
            <person name="Santos A.J."/>
        </authorList>
    </citation>
    <scope>NUCLEOTIDE SEQUENCE</scope>
    <source>
        <tissue evidence="1">Shoot tissue taken approximately 20 cm above the soil surface</tissue>
    </source>
</reference>
<evidence type="ECO:0000313" key="1">
    <source>
        <dbReference type="EMBL" id="JAD70782.1"/>
    </source>
</evidence>
<name>A0A0A9CGY7_ARUDO</name>
<dbReference type="EMBL" id="GBRH01227113">
    <property type="protein sequence ID" value="JAD70782.1"/>
    <property type="molecule type" value="Transcribed_RNA"/>
</dbReference>
<dbReference type="AlphaFoldDB" id="A0A0A9CGY7"/>
<sequence length="30" mass="3157">MRASYLGVVLSLVGIWGPQTRGFGVLKPGP</sequence>
<organism evidence="1">
    <name type="scientific">Arundo donax</name>
    <name type="common">Giant reed</name>
    <name type="synonym">Donax arundinaceus</name>
    <dbReference type="NCBI Taxonomy" id="35708"/>
    <lineage>
        <taxon>Eukaryota</taxon>
        <taxon>Viridiplantae</taxon>
        <taxon>Streptophyta</taxon>
        <taxon>Embryophyta</taxon>
        <taxon>Tracheophyta</taxon>
        <taxon>Spermatophyta</taxon>
        <taxon>Magnoliopsida</taxon>
        <taxon>Liliopsida</taxon>
        <taxon>Poales</taxon>
        <taxon>Poaceae</taxon>
        <taxon>PACMAD clade</taxon>
        <taxon>Arundinoideae</taxon>
        <taxon>Arundineae</taxon>
        <taxon>Arundo</taxon>
    </lineage>
</organism>